<comment type="caution">
    <text evidence="2">The sequence shown here is derived from an EMBL/GenBank/DDBJ whole genome shotgun (WGS) entry which is preliminary data.</text>
</comment>
<dbReference type="InterPro" id="IPR027417">
    <property type="entry name" value="P-loop_NTPase"/>
</dbReference>
<feature type="domain" description="AAA" evidence="1">
    <location>
        <begin position="37"/>
        <end position="223"/>
    </location>
</feature>
<dbReference type="PANTHER" id="PTHR13696:SF52">
    <property type="entry name" value="PARA FAMILY PROTEIN CT_582"/>
    <property type="match status" value="1"/>
</dbReference>
<dbReference type="SUPFAM" id="SSF52540">
    <property type="entry name" value="P-loop containing nucleoside triphosphate hydrolases"/>
    <property type="match status" value="1"/>
</dbReference>
<dbReference type="STRING" id="168384.SAMN05660368_02289"/>
<dbReference type="PANTHER" id="PTHR13696">
    <property type="entry name" value="P-LOOP CONTAINING NUCLEOSIDE TRIPHOSPHATE HYDROLASE"/>
    <property type="match status" value="1"/>
</dbReference>
<dbReference type="eggNOG" id="COG1192">
    <property type="taxonomic scope" value="Bacteria"/>
</dbReference>
<protein>
    <recommendedName>
        <fullName evidence="1">AAA domain-containing protein</fullName>
    </recommendedName>
</protein>
<accession>C6L9Z2</accession>
<gene>
    <name evidence="2" type="ORF">BRYFOR_05434</name>
</gene>
<dbReference type="CDD" id="cd02042">
    <property type="entry name" value="ParAB_family"/>
    <property type="match status" value="1"/>
</dbReference>
<keyword evidence="3" id="KW-1185">Reference proteome</keyword>
<organism evidence="2 3">
    <name type="scientific">Marvinbryantia formatexigens DSM 14469</name>
    <dbReference type="NCBI Taxonomy" id="478749"/>
    <lineage>
        <taxon>Bacteria</taxon>
        <taxon>Bacillati</taxon>
        <taxon>Bacillota</taxon>
        <taxon>Clostridia</taxon>
        <taxon>Lachnospirales</taxon>
        <taxon>Lachnospiraceae</taxon>
        <taxon>Marvinbryantia</taxon>
    </lineage>
</organism>
<dbReference type="EMBL" id="ACCL02000002">
    <property type="protein sequence ID" value="EET62399.1"/>
    <property type="molecule type" value="Genomic_DNA"/>
</dbReference>
<evidence type="ECO:0000313" key="3">
    <source>
        <dbReference type="Proteomes" id="UP000005561"/>
    </source>
</evidence>
<dbReference type="InterPro" id="IPR025669">
    <property type="entry name" value="AAA_dom"/>
</dbReference>
<name>C6L9Z2_9FIRM</name>
<dbReference type="Proteomes" id="UP000005561">
    <property type="component" value="Unassembled WGS sequence"/>
</dbReference>
<dbReference type="InterPro" id="IPR050678">
    <property type="entry name" value="DNA_Partitioning_ATPase"/>
</dbReference>
<evidence type="ECO:0000313" key="2">
    <source>
        <dbReference type="EMBL" id="EET62399.1"/>
    </source>
</evidence>
<dbReference type="Pfam" id="PF13614">
    <property type="entry name" value="AAA_31"/>
    <property type="match status" value="1"/>
</dbReference>
<dbReference type="AlphaFoldDB" id="C6L9Z2"/>
<reference evidence="2" key="1">
    <citation type="submission" date="2009-07" db="EMBL/GenBank/DDBJ databases">
        <authorList>
            <person name="Weinstock G."/>
            <person name="Sodergren E."/>
            <person name="Clifton S."/>
            <person name="Fulton L."/>
            <person name="Fulton B."/>
            <person name="Courtney L."/>
            <person name="Fronick C."/>
            <person name="Harrison M."/>
            <person name="Strong C."/>
            <person name="Farmer C."/>
            <person name="Delahaunty K."/>
            <person name="Markovic C."/>
            <person name="Hall O."/>
            <person name="Minx P."/>
            <person name="Tomlinson C."/>
            <person name="Mitreva M."/>
            <person name="Nelson J."/>
            <person name="Hou S."/>
            <person name="Wollam A."/>
            <person name="Pepin K.H."/>
            <person name="Johnson M."/>
            <person name="Bhonagiri V."/>
            <person name="Nash W.E."/>
            <person name="Warren W."/>
            <person name="Chinwalla A."/>
            <person name="Mardis E.R."/>
            <person name="Wilson R.K."/>
        </authorList>
    </citation>
    <scope>NUCLEOTIDE SEQUENCE [LARGE SCALE GENOMIC DNA]</scope>
    <source>
        <strain evidence="2">DSM 14469</strain>
    </source>
</reference>
<evidence type="ECO:0000259" key="1">
    <source>
        <dbReference type="Pfam" id="PF13614"/>
    </source>
</evidence>
<proteinExistence type="predicted"/>
<sequence length="314" mass="35173">MLGSIQNEKSTSAQNIRWRIQIIQVKLLKVQRGEREMKTIVFLNNKGGVGKTASVTTIAHMLAARHGMRVLVADIDPQGNASNLFGTTDFIQLIKARREDVRRKETYHIGDLLVSTELDPREVIRKTAYDGLWLLPSYPTLAAIEEKLKADIRHPQQFRLKEQLDRVRGDYDFCLIDCAPSLSILNINALVAADEVYIPTLTDDGSLFGIELTMTELVDEVKRYAGNLSVGGIFFTKFRSKLGISRYAQELLDAVYSELILPFTINENVAVAECSHKHMPLLAYDPGMKVKATRDYAALTAYIAAKQEAEGRNA</sequence>
<dbReference type="Gene3D" id="3.40.50.300">
    <property type="entry name" value="P-loop containing nucleotide triphosphate hydrolases"/>
    <property type="match status" value="1"/>
</dbReference>